<dbReference type="PANTHER" id="PTHR44656">
    <property type="entry name" value="DEHYDROGENASE/REDUCTASE SDR FAMILY MEMBER 12"/>
    <property type="match status" value="1"/>
</dbReference>
<evidence type="ECO:0000313" key="1">
    <source>
        <dbReference type="EMBL" id="CAB4323855.1"/>
    </source>
</evidence>
<sequence length="320" mass="35032">MNRRSSQSVVDQVLELAIAPSWSRIGYDIRRRMFDWDASALPRLDGRVVVLTGFTSGIGRATASLLGTLGATLHLVGRDPGRVASVSAELLADGIKVTTSIADLADLDAVRRIAGEIIEQHPSIDVLIHNAGALSRTYTTSAQGYETTVAAQVLGPFLLTTLLLEPLRSAHGRVLTVASGGMYAERLSVADLEMTSDAYDGVRAYARAKRAQVELAREWTRRNDDTVSFHTMHPGWADTPGVVESLPTFHRITRPLLRDPAAGADTLVWLAAIEASELGESGGFWLDRRRRSISKVPWTDTPAGERYRLWNWCKERTGLS</sequence>
<dbReference type="EMBL" id="CAEMXZ010000078">
    <property type="protein sequence ID" value="CAB4323855.1"/>
    <property type="molecule type" value="Genomic_DNA"/>
</dbReference>
<gene>
    <name evidence="1" type="ORF">UFOPK1392_01617</name>
</gene>
<dbReference type="PANTHER" id="PTHR44656:SF7">
    <property type="entry name" value="DEHYDROGENASE_REDUCTASE SDR FAMILY MEMBER 12"/>
    <property type="match status" value="1"/>
</dbReference>
<protein>
    <submittedName>
        <fullName evidence="1">Unannotated protein</fullName>
    </submittedName>
</protein>
<dbReference type="PRINTS" id="PR00081">
    <property type="entry name" value="GDHRDH"/>
</dbReference>
<name>A0A6J5YEH7_9ZZZZ</name>
<dbReference type="InterPro" id="IPR036291">
    <property type="entry name" value="NAD(P)-bd_dom_sf"/>
</dbReference>
<dbReference type="InterPro" id="IPR052992">
    <property type="entry name" value="SDR_member_12"/>
</dbReference>
<dbReference type="InterPro" id="IPR002347">
    <property type="entry name" value="SDR_fam"/>
</dbReference>
<organism evidence="1">
    <name type="scientific">freshwater metagenome</name>
    <dbReference type="NCBI Taxonomy" id="449393"/>
    <lineage>
        <taxon>unclassified sequences</taxon>
        <taxon>metagenomes</taxon>
        <taxon>ecological metagenomes</taxon>
    </lineage>
</organism>
<accession>A0A6J5YEH7</accession>
<dbReference type="SUPFAM" id="SSF51735">
    <property type="entry name" value="NAD(P)-binding Rossmann-fold domains"/>
    <property type="match status" value="1"/>
</dbReference>
<proteinExistence type="predicted"/>
<dbReference type="Gene3D" id="3.40.50.720">
    <property type="entry name" value="NAD(P)-binding Rossmann-like Domain"/>
    <property type="match status" value="1"/>
</dbReference>
<dbReference type="AlphaFoldDB" id="A0A6J5YEH7"/>
<reference evidence="1" key="1">
    <citation type="submission" date="2020-05" db="EMBL/GenBank/DDBJ databases">
        <authorList>
            <person name="Chiriac C."/>
            <person name="Salcher M."/>
            <person name="Ghai R."/>
            <person name="Kavagutti S V."/>
        </authorList>
    </citation>
    <scope>NUCLEOTIDE SEQUENCE</scope>
</reference>
<dbReference type="Pfam" id="PF00106">
    <property type="entry name" value="adh_short"/>
    <property type="match status" value="1"/>
</dbReference>